<dbReference type="EMBL" id="ASHM01053413">
    <property type="protein sequence ID" value="PNX87259.1"/>
    <property type="molecule type" value="Genomic_DNA"/>
</dbReference>
<dbReference type="AlphaFoldDB" id="A0A2K3M919"/>
<proteinExistence type="predicted"/>
<evidence type="ECO:0000313" key="2">
    <source>
        <dbReference type="Proteomes" id="UP000236291"/>
    </source>
</evidence>
<comment type="caution">
    <text evidence="1">The sequence shown here is derived from an EMBL/GenBank/DDBJ whole genome shotgun (WGS) entry which is preliminary data.</text>
</comment>
<reference evidence="1 2" key="1">
    <citation type="journal article" date="2014" name="Am. J. Bot.">
        <title>Genome assembly and annotation for red clover (Trifolium pratense; Fabaceae).</title>
        <authorList>
            <person name="Istvanek J."/>
            <person name="Jaros M."/>
            <person name="Krenek A."/>
            <person name="Repkova J."/>
        </authorList>
    </citation>
    <scope>NUCLEOTIDE SEQUENCE [LARGE SCALE GENOMIC DNA]</scope>
    <source>
        <strain evidence="2">cv. Tatra</strain>
        <tissue evidence="1">Young leaves</tissue>
    </source>
</reference>
<protein>
    <submittedName>
        <fullName evidence="1">Uncharacterized protein</fullName>
    </submittedName>
</protein>
<sequence length="61" mass="7066">MSPSRDAWSVRWDVKRQMFRLILTRVTAIKADRWILINGRDWKGAFLRHGGAGTQRVLASL</sequence>
<dbReference type="Proteomes" id="UP000236291">
    <property type="component" value="Unassembled WGS sequence"/>
</dbReference>
<organism evidence="1 2">
    <name type="scientific">Trifolium pratense</name>
    <name type="common">Red clover</name>
    <dbReference type="NCBI Taxonomy" id="57577"/>
    <lineage>
        <taxon>Eukaryota</taxon>
        <taxon>Viridiplantae</taxon>
        <taxon>Streptophyta</taxon>
        <taxon>Embryophyta</taxon>
        <taxon>Tracheophyta</taxon>
        <taxon>Spermatophyta</taxon>
        <taxon>Magnoliopsida</taxon>
        <taxon>eudicotyledons</taxon>
        <taxon>Gunneridae</taxon>
        <taxon>Pentapetalae</taxon>
        <taxon>rosids</taxon>
        <taxon>fabids</taxon>
        <taxon>Fabales</taxon>
        <taxon>Fabaceae</taxon>
        <taxon>Papilionoideae</taxon>
        <taxon>50 kb inversion clade</taxon>
        <taxon>NPAAA clade</taxon>
        <taxon>Hologalegina</taxon>
        <taxon>IRL clade</taxon>
        <taxon>Trifolieae</taxon>
        <taxon>Trifolium</taxon>
    </lineage>
</organism>
<evidence type="ECO:0000313" key="1">
    <source>
        <dbReference type="EMBL" id="PNX87259.1"/>
    </source>
</evidence>
<accession>A0A2K3M919</accession>
<name>A0A2K3M919_TRIPR</name>
<reference evidence="1 2" key="2">
    <citation type="journal article" date="2017" name="Front. Plant Sci.">
        <title>Gene Classification and Mining of Molecular Markers Useful in Red Clover (Trifolium pratense) Breeding.</title>
        <authorList>
            <person name="Istvanek J."/>
            <person name="Dluhosova J."/>
            <person name="Dluhos P."/>
            <person name="Patkova L."/>
            <person name="Nedelnik J."/>
            <person name="Repkova J."/>
        </authorList>
    </citation>
    <scope>NUCLEOTIDE SEQUENCE [LARGE SCALE GENOMIC DNA]</scope>
    <source>
        <strain evidence="2">cv. Tatra</strain>
        <tissue evidence="1">Young leaves</tissue>
    </source>
</reference>
<gene>
    <name evidence="1" type="ORF">L195_g043346</name>
</gene>